<dbReference type="AlphaFoldDB" id="A0A2C6K6L2"/>
<feature type="compositionally biased region" description="Low complexity" evidence="6">
    <location>
        <begin position="31"/>
        <end position="41"/>
    </location>
</feature>
<evidence type="ECO:0000256" key="1">
    <source>
        <dbReference type="ARBA" id="ARBA00004123"/>
    </source>
</evidence>
<keyword evidence="7" id="KW-0812">Transmembrane</keyword>
<dbReference type="RefSeq" id="XP_067922477.1">
    <property type="nucleotide sequence ID" value="XM_068065548.1"/>
</dbReference>
<evidence type="ECO:0000256" key="3">
    <source>
        <dbReference type="ARBA" id="ARBA00022737"/>
    </source>
</evidence>
<dbReference type="FunFam" id="1.25.10.10:FF:001136">
    <property type="entry name" value="Beta-catenin-like protein 1"/>
    <property type="match status" value="1"/>
</dbReference>
<keyword evidence="2" id="KW-0597">Phosphoprotein</keyword>
<dbReference type="Pfam" id="PF08216">
    <property type="entry name" value="CTNNBL"/>
    <property type="match status" value="1"/>
</dbReference>
<dbReference type="PANTHER" id="PTHR14978:SF0">
    <property type="entry name" value="BETA-CATENIN-LIKE PROTEIN 1"/>
    <property type="match status" value="1"/>
</dbReference>
<evidence type="ECO:0000256" key="4">
    <source>
        <dbReference type="ARBA" id="ARBA00023054"/>
    </source>
</evidence>
<evidence type="ECO:0000313" key="10">
    <source>
        <dbReference type="Proteomes" id="UP000221165"/>
    </source>
</evidence>
<dbReference type="InterPro" id="IPR016024">
    <property type="entry name" value="ARM-type_fold"/>
</dbReference>
<dbReference type="OrthoDB" id="330369at2759"/>
<comment type="caution">
    <text evidence="9">The sequence shown here is derived from an EMBL/GenBank/DDBJ whole genome shotgun (WGS) entry which is preliminary data.</text>
</comment>
<keyword evidence="4" id="KW-0175">Coiled coil</keyword>
<evidence type="ECO:0000256" key="2">
    <source>
        <dbReference type="ARBA" id="ARBA00022553"/>
    </source>
</evidence>
<feature type="region of interest" description="Disordered" evidence="6">
    <location>
        <begin position="1"/>
        <end position="59"/>
    </location>
</feature>
<dbReference type="GeneID" id="94428759"/>
<dbReference type="GO" id="GO:0005681">
    <property type="term" value="C:spliceosomal complex"/>
    <property type="evidence" value="ECO:0007669"/>
    <property type="project" value="TreeGrafter"/>
</dbReference>
<keyword evidence="3" id="KW-0677">Repeat</keyword>
<dbReference type="EMBL" id="MIGC01002601">
    <property type="protein sequence ID" value="PHJ20791.1"/>
    <property type="molecule type" value="Genomic_DNA"/>
</dbReference>
<dbReference type="InterPro" id="IPR039678">
    <property type="entry name" value="CTNNBL1"/>
</dbReference>
<dbReference type="SUPFAM" id="SSF48371">
    <property type="entry name" value="ARM repeat"/>
    <property type="match status" value="1"/>
</dbReference>
<gene>
    <name evidence="9" type="ORF">CSUI_005372</name>
</gene>
<reference evidence="9 10" key="1">
    <citation type="journal article" date="2017" name="Int. J. Parasitol.">
        <title>The genome of the protozoan parasite Cystoisospora suis and a reverse vaccinology approach to identify vaccine candidates.</title>
        <authorList>
            <person name="Palmieri N."/>
            <person name="Shrestha A."/>
            <person name="Ruttkowski B."/>
            <person name="Beck T."/>
            <person name="Vogl C."/>
            <person name="Tomley F."/>
            <person name="Blake D.P."/>
            <person name="Joachim A."/>
        </authorList>
    </citation>
    <scope>NUCLEOTIDE SEQUENCE [LARGE SCALE GENOMIC DNA]</scope>
    <source>
        <strain evidence="9 10">Wien I</strain>
    </source>
</reference>
<dbReference type="PANTHER" id="PTHR14978">
    <property type="entry name" value="BETA-CATENIN-LIKE PROTEIN 1 NUCLEAR ASSOCIATED PROTEIN"/>
    <property type="match status" value="1"/>
</dbReference>
<evidence type="ECO:0000256" key="5">
    <source>
        <dbReference type="ARBA" id="ARBA00023242"/>
    </source>
</evidence>
<name>A0A2C6K6L2_9APIC</name>
<evidence type="ECO:0000313" key="9">
    <source>
        <dbReference type="EMBL" id="PHJ20791.1"/>
    </source>
</evidence>
<protein>
    <submittedName>
        <fullName evidence="9">Beta-catenin family protein 1</fullName>
    </submittedName>
</protein>
<keyword evidence="10" id="KW-1185">Reference proteome</keyword>
<comment type="subcellular location">
    <subcellularLocation>
        <location evidence="1">Nucleus</location>
    </subcellularLocation>
</comment>
<keyword evidence="7" id="KW-1133">Transmembrane helix</keyword>
<sequence>MAAVKAGIVPPSLAGDMPPAPPVVKRTPDVSSSPSAVGNSSQAGRVDGKKAGAGIDLEDLPDEIDEETIKQILDQADEVHVEILSESNLKRCVAQLEKRIKKNQQDRIRYAEDPEKWIKSEVDLDEEIKRWKNLAADPSLYPLFIETRGLELLLSLLNHSNQDIQLEVFDVLTELTDTDTISECEKPQEILNKLVEHQVPELTVEGLLRINEDAGEDEHRGVSHCLSIIENLLELDPSLSTKFSKLPRFASWLLRRIRTSPLGGQTAPTAAGGGGAVSSSFDFNRVYASELLVIILQNSHEARETLGMKQSGDAVDKILRAVASYRKRDPESSQEEEMIQNLFDALCSLLLVRSNQELLGRQQGIELMLRIIKERRRPKAEHSALLSLSHRRSSHGRLQISSLNLVYIYVCIDIYICLSSSLSFSSFLRLVPFLKQSSLAWHRPQKMVGRRCVLFVSPFLSCFLFLFFFSFFFFFFFL</sequence>
<dbReference type="InterPro" id="IPR013180">
    <property type="entry name" value="CTNNBL1_N"/>
</dbReference>
<feature type="transmembrane region" description="Helical" evidence="7">
    <location>
        <begin position="452"/>
        <end position="477"/>
    </location>
</feature>
<evidence type="ECO:0000259" key="8">
    <source>
        <dbReference type="SMART" id="SM01156"/>
    </source>
</evidence>
<organism evidence="9 10">
    <name type="scientific">Cystoisospora suis</name>
    <dbReference type="NCBI Taxonomy" id="483139"/>
    <lineage>
        <taxon>Eukaryota</taxon>
        <taxon>Sar</taxon>
        <taxon>Alveolata</taxon>
        <taxon>Apicomplexa</taxon>
        <taxon>Conoidasida</taxon>
        <taxon>Coccidia</taxon>
        <taxon>Eucoccidiorida</taxon>
        <taxon>Eimeriorina</taxon>
        <taxon>Sarcocystidae</taxon>
        <taxon>Cystoisospora</taxon>
    </lineage>
</organism>
<dbReference type="VEuPathDB" id="ToxoDB:CSUI_005372"/>
<evidence type="ECO:0000256" key="6">
    <source>
        <dbReference type="SAM" id="MobiDB-lite"/>
    </source>
</evidence>
<dbReference type="InterPro" id="IPR011989">
    <property type="entry name" value="ARM-like"/>
</dbReference>
<dbReference type="SMART" id="SM01156">
    <property type="entry name" value="DUF1716"/>
    <property type="match status" value="1"/>
</dbReference>
<dbReference type="Proteomes" id="UP000221165">
    <property type="component" value="Unassembled WGS sequence"/>
</dbReference>
<accession>A0A2C6K6L2</accession>
<feature type="transmembrane region" description="Helical" evidence="7">
    <location>
        <begin position="406"/>
        <end position="431"/>
    </location>
</feature>
<keyword evidence="7" id="KW-0472">Membrane</keyword>
<dbReference type="GO" id="GO:0010467">
    <property type="term" value="P:gene expression"/>
    <property type="evidence" value="ECO:0007669"/>
    <property type="project" value="UniProtKB-ARBA"/>
</dbReference>
<proteinExistence type="predicted"/>
<feature type="domain" description="Beta-catenin-like protein 1 N-terminal" evidence="8">
    <location>
        <begin position="62"/>
        <end position="169"/>
    </location>
</feature>
<evidence type="ECO:0000256" key="7">
    <source>
        <dbReference type="SAM" id="Phobius"/>
    </source>
</evidence>
<keyword evidence="5" id="KW-0539">Nucleus</keyword>
<dbReference type="Gene3D" id="1.25.10.10">
    <property type="entry name" value="Leucine-rich Repeat Variant"/>
    <property type="match status" value="1"/>
</dbReference>